<dbReference type="InterPro" id="IPR045161">
    <property type="entry name" value="Utp18"/>
</dbReference>
<dbReference type="Proteomes" id="UP000244803">
    <property type="component" value="Chromosome 2"/>
</dbReference>
<dbReference type="InterPro" id="IPR015943">
    <property type="entry name" value="WD40/YVTN_repeat-like_dom_sf"/>
</dbReference>
<dbReference type="PANTHER" id="PTHR18359">
    <property type="entry name" value="WD-REPEAT PROTEIN-RELATED"/>
    <property type="match status" value="1"/>
</dbReference>
<reference evidence="7" key="1">
    <citation type="submission" date="2022-07" db="EMBL/GenBank/DDBJ databases">
        <title>Evaluation of T. orientalis genome assembly methods using nanopore sequencing and analysis of variation between genomes.</title>
        <authorList>
            <person name="Yam J."/>
            <person name="Micallef M.L."/>
            <person name="Liu M."/>
            <person name="Djordjevic S.P."/>
            <person name="Bogema D.R."/>
            <person name="Jenkins C."/>
        </authorList>
    </citation>
    <scope>NUCLEOTIDE SEQUENCE</scope>
    <source>
        <strain evidence="7">Fish Creek</strain>
    </source>
</reference>
<protein>
    <submittedName>
        <fullName evidence="7">Uncharacterized protein</fullName>
    </submittedName>
</protein>
<keyword evidence="4" id="KW-0677">Repeat</keyword>
<dbReference type="PANTHER" id="PTHR18359:SF0">
    <property type="entry name" value="U3 SMALL NUCLEOLAR RNA-ASSOCIATED PROTEIN 18 HOMOLOG"/>
    <property type="match status" value="1"/>
</dbReference>
<evidence type="ECO:0000256" key="4">
    <source>
        <dbReference type="ARBA" id="ARBA00022737"/>
    </source>
</evidence>
<dbReference type="Gene3D" id="2.130.10.10">
    <property type="entry name" value="YVTN repeat-like/Quinoprotein amine dehydrogenase"/>
    <property type="match status" value="1"/>
</dbReference>
<evidence type="ECO:0000256" key="3">
    <source>
        <dbReference type="ARBA" id="ARBA00022574"/>
    </source>
</evidence>
<proteinExistence type="predicted"/>
<evidence type="ECO:0000313" key="8">
    <source>
        <dbReference type="Proteomes" id="UP000244803"/>
    </source>
</evidence>
<name>A0A976M8W7_THEOR</name>
<evidence type="ECO:0000256" key="2">
    <source>
        <dbReference type="ARBA" id="ARBA00022552"/>
    </source>
</evidence>
<accession>A0A976M8W7</accession>
<evidence type="ECO:0000313" key="7">
    <source>
        <dbReference type="EMBL" id="UKJ90700.2"/>
    </source>
</evidence>
<dbReference type="InterPro" id="IPR036322">
    <property type="entry name" value="WD40_repeat_dom_sf"/>
</dbReference>
<evidence type="ECO:0000256" key="6">
    <source>
        <dbReference type="SAM" id="MobiDB-lite"/>
    </source>
</evidence>
<dbReference type="OrthoDB" id="360149at2759"/>
<organism evidence="7 8">
    <name type="scientific">Theileria orientalis</name>
    <dbReference type="NCBI Taxonomy" id="68886"/>
    <lineage>
        <taxon>Eukaryota</taxon>
        <taxon>Sar</taxon>
        <taxon>Alveolata</taxon>
        <taxon>Apicomplexa</taxon>
        <taxon>Aconoidasida</taxon>
        <taxon>Piroplasmida</taxon>
        <taxon>Theileriidae</taxon>
        <taxon>Theileria</taxon>
    </lineage>
</organism>
<dbReference type="GO" id="GO:0034388">
    <property type="term" value="C:Pwp2p-containing subcomplex of 90S preribosome"/>
    <property type="evidence" value="ECO:0007669"/>
    <property type="project" value="TreeGrafter"/>
</dbReference>
<keyword evidence="3" id="KW-0853">WD repeat</keyword>
<feature type="compositionally biased region" description="Basic and acidic residues" evidence="6">
    <location>
        <begin position="10"/>
        <end position="32"/>
    </location>
</feature>
<feature type="region of interest" description="Disordered" evidence="6">
    <location>
        <begin position="39"/>
        <end position="58"/>
    </location>
</feature>
<dbReference type="GO" id="GO:0006364">
    <property type="term" value="P:rRNA processing"/>
    <property type="evidence" value="ECO:0007669"/>
    <property type="project" value="UniProtKB-KW"/>
</dbReference>
<sequence length="378" mass="43059">MSDSGEPDVLEEKNRIWRDSDDENEAKIDEPQWLKKRRSQLKEELGEGDEDQDRGLKFSGSLTRIKPTKFKSGVRFKITHQQASKEPIRINGGVKEIKFDHDCKYMSILGYKEKGINLYHINASSLSNKNKSENRLKLNRKKDLNFSNFITTGSCFKNDSILIIGRNKKLLKYNIENEKGTDIFSVTVPENEKAFKEICASHRLNCYAISCVNTGTLLVCDFKDNILTHNFKMGSECIIYEFDLVAGKCRQKFKDAHSHNITSFSVWDSEENGFYSTGTKSGYVQLYNLNTTRAFKEFDNITTEITSVSASEEFTLFSSIHKKNGLRVVYNRGYSVVANWPNSTSNLGRISASALCRLSDTVVTGTRSGRVHFHKILK</sequence>
<comment type="subcellular location">
    <subcellularLocation>
        <location evidence="1">Nucleus</location>
        <location evidence="1">Nucleolus</location>
    </subcellularLocation>
</comment>
<dbReference type="AlphaFoldDB" id="A0A976M8W7"/>
<keyword evidence="5" id="KW-0539">Nucleus</keyword>
<keyword evidence="2" id="KW-0698">rRNA processing</keyword>
<dbReference type="SUPFAM" id="SSF50978">
    <property type="entry name" value="WD40 repeat-like"/>
    <property type="match status" value="1"/>
</dbReference>
<dbReference type="EMBL" id="CP056068">
    <property type="protein sequence ID" value="UKJ90700.2"/>
    <property type="molecule type" value="Genomic_DNA"/>
</dbReference>
<evidence type="ECO:0000256" key="1">
    <source>
        <dbReference type="ARBA" id="ARBA00004604"/>
    </source>
</evidence>
<gene>
    <name evidence="7" type="ORF">MACJ_001634</name>
</gene>
<evidence type="ECO:0000256" key="5">
    <source>
        <dbReference type="ARBA" id="ARBA00023242"/>
    </source>
</evidence>
<dbReference type="GO" id="GO:0032040">
    <property type="term" value="C:small-subunit processome"/>
    <property type="evidence" value="ECO:0007669"/>
    <property type="project" value="TreeGrafter"/>
</dbReference>
<feature type="region of interest" description="Disordered" evidence="6">
    <location>
        <begin position="1"/>
        <end position="32"/>
    </location>
</feature>